<dbReference type="Proteomes" id="UP001082899">
    <property type="component" value="Unassembled WGS sequence"/>
</dbReference>
<comment type="cofactor">
    <cofactor evidence="1 7">
        <name>pyridoxal 5'-phosphate</name>
        <dbReference type="ChEBI" id="CHEBI:597326"/>
    </cofactor>
</comment>
<evidence type="ECO:0000256" key="6">
    <source>
        <dbReference type="ARBA" id="ARBA00022898"/>
    </source>
</evidence>
<dbReference type="SUPFAM" id="SSF53383">
    <property type="entry name" value="PLP-dependent transferases"/>
    <property type="match status" value="1"/>
</dbReference>
<organism evidence="9 10">
    <name type="scientific">Robbsia betulipollinis</name>
    <dbReference type="NCBI Taxonomy" id="2981849"/>
    <lineage>
        <taxon>Bacteria</taxon>
        <taxon>Pseudomonadati</taxon>
        <taxon>Pseudomonadota</taxon>
        <taxon>Betaproteobacteria</taxon>
        <taxon>Burkholderiales</taxon>
        <taxon>Burkholderiaceae</taxon>
        <taxon>Robbsia</taxon>
    </lineage>
</organism>
<dbReference type="EC" id="2.6.1.-" evidence="7"/>
<dbReference type="InterPro" id="IPR004838">
    <property type="entry name" value="NHTrfase_class1_PyrdxlP-BS"/>
</dbReference>
<dbReference type="InterPro" id="IPR004839">
    <property type="entry name" value="Aminotransferase_I/II_large"/>
</dbReference>
<dbReference type="NCBIfam" id="NF006719">
    <property type="entry name" value="PRK09257.1"/>
    <property type="match status" value="1"/>
</dbReference>
<dbReference type="Pfam" id="PF00155">
    <property type="entry name" value="Aminotran_1_2"/>
    <property type="match status" value="1"/>
</dbReference>
<evidence type="ECO:0000256" key="3">
    <source>
        <dbReference type="ARBA" id="ARBA00011738"/>
    </source>
</evidence>
<dbReference type="InterPro" id="IPR000796">
    <property type="entry name" value="Asp_trans"/>
</dbReference>
<dbReference type="CDD" id="cd00609">
    <property type="entry name" value="AAT_like"/>
    <property type="match status" value="1"/>
</dbReference>
<dbReference type="GO" id="GO:0008483">
    <property type="term" value="F:transaminase activity"/>
    <property type="evidence" value="ECO:0007669"/>
    <property type="project" value="UniProtKB-KW"/>
</dbReference>
<evidence type="ECO:0000256" key="4">
    <source>
        <dbReference type="ARBA" id="ARBA00022576"/>
    </source>
</evidence>
<comment type="caution">
    <text evidence="9">The sequence shown here is derived from an EMBL/GenBank/DDBJ whole genome shotgun (WGS) entry which is preliminary data.</text>
</comment>
<evidence type="ECO:0000256" key="7">
    <source>
        <dbReference type="RuleBase" id="RU000481"/>
    </source>
</evidence>
<dbReference type="PANTHER" id="PTHR11879:SF37">
    <property type="entry name" value="AROMATIC-AMINO-ACID AMINOTRANSFERASE"/>
    <property type="match status" value="1"/>
</dbReference>
<feature type="domain" description="Aminotransferase class I/classII large" evidence="8">
    <location>
        <begin position="27"/>
        <end position="388"/>
    </location>
</feature>
<keyword evidence="10" id="KW-1185">Reference proteome</keyword>
<dbReference type="Gene3D" id="3.90.1150.10">
    <property type="entry name" value="Aspartate Aminotransferase, domain 1"/>
    <property type="match status" value="1"/>
</dbReference>
<dbReference type="InterPro" id="IPR015421">
    <property type="entry name" value="PyrdxlP-dep_Trfase_major"/>
</dbReference>
<evidence type="ECO:0000256" key="5">
    <source>
        <dbReference type="ARBA" id="ARBA00022679"/>
    </source>
</evidence>
<dbReference type="PROSITE" id="PS00105">
    <property type="entry name" value="AA_TRANSFER_CLASS_1"/>
    <property type="match status" value="1"/>
</dbReference>
<evidence type="ECO:0000256" key="2">
    <source>
        <dbReference type="ARBA" id="ARBA00007441"/>
    </source>
</evidence>
<comment type="similarity">
    <text evidence="2 7">Belongs to the class-I pyridoxal-phosphate-dependent aminotransferase family.</text>
</comment>
<dbReference type="RefSeq" id="WP_267847058.1">
    <property type="nucleotide sequence ID" value="NZ_JAPMXC010000001.1"/>
</dbReference>
<keyword evidence="4 7" id="KW-0032">Aminotransferase</keyword>
<keyword evidence="6" id="KW-0663">Pyridoxal phosphate</keyword>
<protein>
    <recommendedName>
        <fullName evidence="7">Aminotransferase</fullName>
        <ecNumber evidence="7">2.6.1.-</ecNumber>
    </recommendedName>
</protein>
<proteinExistence type="inferred from homology"/>
<gene>
    <name evidence="9" type="ORF">OVY01_08670</name>
</gene>
<keyword evidence="5 7" id="KW-0808">Transferase</keyword>
<reference evidence="9" key="1">
    <citation type="submission" date="2022-11" db="EMBL/GenBank/DDBJ databases">
        <title>Robbsia betulipollinis sp. nov., isolated from pollen of birch (Betula pendula).</title>
        <authorList>
            <person name="Shi H."/>
            <person name="Ambika Manirajan B."/>
            <person name="Ratering S."/>
            <person name="Geissler-Plaum R."/>
            <person name="Schnell S."/>
        </authorList>
    </citation>
    <scope>NUCLEOTIDE SEQUENCE</scope>
    <source>
        <strain evidence="9">Bb-Pol-6</strain>
    </source>
</reference>
<evidence type="ECO:0000313" key="9">
    <source>
        <dbReference type="EMBL" id="MCY0387305.1"/>
    </source>
</evidence>
<evidence type="ECO:0000259" key="8">
    <source>
        <dbReference type="Pfam" id="PF00155"/>
    </source>
</evidence>
<dbReference type="InterPro" id="IPR015424">
    <property type="entry name" value="PyrdxlP-dep_Trfase"/>
</dbReference>
<dbReference type="PANTHER" id="PTHR11879">
    <property type="entry name" value="ASPARTATE AMINOTRANSFERASE"/>
    <property type="match status" value="1"/>
</dbReference>
<comment type="subunit">
    <text evidence="3">Homodimer.</text>
</comment>
<sequence>MFQHVDAYAGDPILSMMETFQHDARPDKVNLSIGLYYDAEGRIPRLDCVLEAQRRVDADPSPQVYLPMEGLAGYRAGVQRVVFGADSAAVAAGRIATIQSIGGSGALKVGADFLRRYFPDSAMWVSAPTWDNHVALFRGTGFKVNAYPYYDAATGGLRFDEMLATFAALPAKSVVLLHPCCHNPTGVDPTREQWQQIVDVLAARDVIVFADMAYQGFDVGLEEDAWPVRAMVDAGLPLVVATSFSKNLSLYGERVGSLSVVCESAAAADAVLGQMKSTIRGIYSSPPRHGGELVSTILNDAALTASWHEDVAPMRERIHAMRRRLHDILSARLPDRDFSYFLTQHGMFSYTGLTGAEVDRLREAFGIYLIRSGRMCVAGLNEANVDHVGAAFAQVLGERVA</sequence>
<evidence type="ECO:0000256" key="1">
    <source>
        <dbReference type="ARBA" id="ARBA00001933"/>
    </source>
</evidence>
<accession>A0ABT3ZMY9</accession>
<name>A0ABT3ZMY9_9BURK</name>
<evidence type="ECO:0000313" key="10">
    <source>
        <dbReference type="Proteomes" id="UP001082899"/>
    </source>
</evidence>
<dbReference type="InterPro" id="IPR015422">
    <property type="entry name" value="PyrdxlP-dep_Trfase_small"/>
</dbReference>
<dbReference type="EMBL" id="JAPMXC010000001">
    <property type="protein sequence ID" value="MCY0387305.1"/>
    <property type="molecule type" value="Genomic_DNA"/>
</dbReference>
<dbReference type="PRINTS" id="PR00799">
    <property type="entry name" value="TRANSAMINASE"/>
</dbReference>
<dbReference type="Gene3D" id="3.40.640.10">
    <property type="entry name" value="Type I PLP-dependent aspartate aminotransferase-like (Major domain)"/>
    <property type="match status" value="1"/>
</dbReference>